<dbReference type="SUPFAM" id="SSF55136">
    <property type="entry name" value="Probable bacterial effector-binding domain"/>
    <property type="match status" value="1"/>
</dbReference>
<dbReference type="PROSITE" id="PS01124">
    <property type="entry name" value="HTH_ARAC_FAMILY_2"/>
    <property type="match status" value="1"/>
</dbReference>
<feature type="domain" description="HTH araC/xylS-type" evidence="4">
    <location>
        <begin position="8"/>
        <end position="106"/>
    </location>
</feature>
<proteinExistence type="predicted"/>
<dbReference type="RefSeq" id="WP_307394347.1">
    <property type="nucleotide sequence ID" value="NZ_BAAADK010000048.1"/>
</dbReference>
<dbReference type="Gene3D" id="1.10.10.60">
    <property type="entry name" value="Homeodomain-like"/>
    <property type="match status" value="2"/>
</dbReference>
<evidence type="ECO:0000256" key="3">
    <source>
        <dbReference type="ARBA" id="ARBA00023163"/>
    </source>
</evidence>
<evidence type="ECO:0000256" key="1">
    <source>
        <dbReference type="ARBA" id="ARBA00023015"/>
    </source>
</evidence>
<dbReference type="Pfam" id="PF12833">
    <property type="entry name" value="HTH_18"/>
    <property type="match status" value="1"/>
</dbReference>
<keyword evidence="2" id="KW-0238">DNA-binding</keyword>
<dbReference type="InterPro" id="IPR029442">
    <property type="entry name" value="GyrI-like"/>
</dbReference>
<dbReference type="Pfam" id="PF06445">
    <property type="entry name" value="GyrI-like"/>
    <property type="match status" value="1"/>
</dbReference>
<dbReference type="SUPFAM" id="SSF46689">
    <property type="entry name" value="Homeodomain-like"/>
    <property type="match status" value="2"/>
</dbReference>
<dbReference type="InterPro" id="IPR009057">
    <property type="entry name" value="Homeodomain-like_sf"/>
</dbReference>
<gene>
    <name evidence="5" type="ORF">J2S11_002184</name>
</gene>
<evidence type="ECO:0000256" key="2">
    <source>
        <dbReference type="ARBA" id="ARBA00023125"/>
    </source>
</evidence>
<dbReference type="PANTHER" id="PTHR47504">
    <property type="entry name" value="RIGHT ORIGIN-BINDING PROTEIN"/>
    <property type="match status" value="1"/>
</dbReference>
<dbReference type="SMART" id="SM00342">
    <property type="entry name" value="HTH_ARAC"/>
    <property type="match status" value="1"/>
</dbReference>
<evidence type="ECO:0000259" key="4">
    <source>
        <dbReference type="PROSITE" id="PS01124"/>
    </source>
</evidence>
<sequence>MAWVESLQKAINYMEEHLLEKITVEDISKQANVSPFHFQRTFTLLTDITVGEYLRRRRLTLAAEELCRTDSKIIDLAFKYGYDTPESFSKAFRRQHGVAPLEARRSKERLNSYNRLVIQVSLKGAEPMKYSIVEKEAFQIVGIRRQFACVDEDENVAGIPEFWGEVHANGLDDKLFQLNNGEIKGVLGVCDSTIFDFEGKKFFHYWIATEVKGQLPKELPENFRNYEIPSSKWAIFEVHGPMPEAMQKTWKQIFSEWFPSNGYEPAGTPELEVYSNQNPSDSELYSEIWIPIK</sequence>
<dbReference type="PANTHER" id="PTHR47504:SF5">
    <property type="entry name" value="RIGHT ORIGIN-BINDING PROTEIN"/>
    <property type="match status" value="1"/>
</dbReference>
<dbReference type="InterPro" id="IPR050959">
    <property type="entry name" value="MarA-like"/>
</dbReference>
<dbReference type="Proteomes" id="UP001235840">
    <property type="component" value="Unassembled WGS sequence"/>
</dbReference>
<dbReference type="InterPro" id="IPR010499">
    <property type="entry name" value="AraC_E-bd"/>
</dbReference>
<reference evidence="5 6" key="1">
    <citation type="submission" date="2023-07" db="EMBL/GenBank/DDBJ databases">
        <title>Genomic Encyclopedia of Type Strains, Phase IV (KMG-IV): sequencing the most valuable type-strain genomes for metagenomic binning, comparative biology and taxonomic classification.</title>
        <authorList>
            <person name="Goeker M."/>
        </authorList>
    </citation>
    <scope>NUCLEOTIDE SEQUENCE [LARGE SCALE GENOMIC DNA]</scope>
    <source>
        <strain evidence="5 6">DSM 12751</strain>
    </source>
</reference>
<dbReference type="InterPro" id="IPR018062">
    <property type="entry name" value="HTH_AraC-typ_CS"/>
</dbReference>
<dbReference type="SMART" id="SM00871">
    <property type="entry name" value="AraC_E_bind"/>
    <property type="match status" value="1"/>
</dbReference>
<dbReference type="Gene3D" id="3.20.80.10">
    <property type="entry name" value="Regulatory factor, effector binding domain"/>
    <property type="match status" value="1"/>
</dbReference>
<dbReference type="InterPro" id="IPR011256">
    <property type="entry name" value="Reg_factor_effector_dom_sf"/>
</dbReference>
<keyword evidence="6" id="KW-1185">Reference proteome</keyword>
<dbReference type="PROSITE" id="PS00041">
    <property type="entry name" value="HTH_ARAC_FAMILY_1"/>
    <property type="match status" value="1"/>
</dbReference>
<keyword evidence="1" id="KW-0805">Transcription regulation</keyword>
<keyword evidence="3" id="KW-0804">Transcription</keyword>
<name>A0ABT9VZ59_9BACI</name>
<accession>A0ABT9VZ59</accession>
<dbReference type="EMBL" id="JAUSTY010000007">
    <property type="protein sequence ID" value="MDQ0166283.1"/>
    <property type="molecule type" value="Genomic_DNA"/>
</dbReference>
<evidence type="ECO:0000313" key="5">
    <source>
        <dbReference type="EMBL" id="MDQ0166283.1"/>
    </source>
</evidence>
<dbReference type="InterPro" id="IPR018060">
    <property type="entry name" value="HTH_AraC"/>
</dbReference>
<comment type="caution">
    <text evidence="5">The sequence shown here is derived from an EMBL/GenBank/DDBJ whole genome shotgun (WGS) entry which is preliminary data.</text>
</comment>
<organism evidence="5 6">
    <name type="scientific">Caldalkalibacillus horti</name>
    <dbReference type="NCBI Taxonomy" id="77523"/>
    <lineage>
        <taxon>Bacteria</taxon>
        <taxon>Bacillati</taxon>
        <taxon>Bacillota</taxon>
        <taxon>Bacilli</taxon>
        <taxon>Bacillales</taxon>
        <taxon>Bacillaceae</taxon>
        <taxon>Caldalkalibacillus</taxon>
    </lineage>
</organism>
<evidence type="ECO:0000313" key="6">
    <source>
        <dbReference type="Proteomes" id="UP001235840"/>
    </source>
</evidence>
<protein>
    <submittedName>
        <fullName evidence="5">AraC family transcriptional regulator</fullName>
    </submittedName>
</protein>